<evidence type="ECO:0000313" key="3">
    <source>
        <dbReference type="Proteomes" id="UP001499910"/>
    </source>
</evidence>
<dbReference type="RefSeq" id="WP_222190273.1">
    <property type="nucleotide sequence ID" value="NZ_BAABHW010000003.1"/>
</dbReference>
<feature type="transmembrane region" description="Helical" evidence="1">
    <location>
        <begin position="58"/>
        <end position="76"/>
    </location>
</feature>
<feature type="transmembrane region" description="Helical" evidence="1">
    <location>
        <begin position="88"/>
        <end position="109"/>
    </location>
</feature>
<dbReference type="InterPro" id="IPR014509">
    <property type="entry name" value="YjdF-like"/>
</dbReference>
<evidence type="ECO:0008006" key="4">
    <source>
        <dbReference type="Google" id="ProtNLM"/>
    </source>
</evidence>
<feature type="transmembrane region" description="Helical" evidence="1">
    <location>
        <begin position="30"/>
        <end position="51"/>
    </location>
</feature>
<dbReference type="Pfam" id="PF09997">
    <property type="entry name" value="DUF2238"/>
    <property type="match status" value="1"/>
</dbReference>
<evidence type="ECO:0000313" key="2">
    <source>
        <dbReference type="EMBL" id="GAA5075153.1"/>
    </source>
</evidence>
<reference evidence="3" key="1">
    <citation type="journal article" date="2019" name="Int. J. Syst. Evol. Microbiol.">
        <title>The Global Catalogue of Microorganisms (GCM) 10K type strain sequencing project: providing services to taxonomists for standard genome sequencing and annotation.</title>
        <authorList>
            <consortium name="The Broad Institute Genomics Platform"/>
            <consortium name="The Broad Institute Genome Sequencing Center for Infectious Disease"/>
            <person name="Wu L."/>
            <person name="Ma J."/>
        </authorList>
    </citation>
    <scope>NUCLEOTIDE SEQUENCE [LARGE SCALE GENOMIC DNA]</scope>
    <source>
        <strain evidence="3">JCM 18015</strain>
    </source>
</reference>
<name>A0ABP9LFD6_9RHOB</name>
<organism evidence="2 3">
    <name type="scientific">[Roseibacterium] beibuensis</name>
    <dbReference type="NCBI Taxonomy" id="1193142"/>
    <lineage>
        <taxon>Bacteria</taxon>
        <taxon>Pseudomonadati</taxon>
        <taxon>Pseudomonadota</taxon>
        <taxon>Alphaproteobacteria</taxon>
        <taxon>Rhodobacterales</taxon>
        <taxon>Roseobacteraceae</taxon>
        <taxon>Roseicyclus</taxon>
    </lineage>
</organism>
<gene>
    <name evidence="2" type="ORF">GCM10023209_22850</name>
</gene>
<sequence length="209" mass="22245">MTRQHPVTYLMWGLLGLGAVLSILNGTWSVLFIALVTFGLTLVPVLGQGWLGVNLPSGFVAAVVFFITGTLFLGEVGDFYERFWWWDILLHSGSAVGFGMIGTLIVLLLVKGDRVAVPPAIAALLAFSFAVSIGAIWEIFEFSMDQIFGTNMQKSGLVDTMADLIVDCAGGAIGAAAGYGFLKGRNRGLSATIARMANGRFGPRPPEGK</sequence>
<keyword evidence="1" id="KW-0812">Transmembrane</keyword>
<feature type="transmembrane region" description="Helical" evidence="1">
    <location>
        <begin position="121"/>
        <end position="140"/>
    </location>
</feature>
<comment type="caution">
    <text evidence="2">The sequence shown here is derived from an EMBL/GenBank/DDBJ whole genome shotgun (WGS) entry which is preliminary data.</text>
</comment>
<proteinExistence type="predicted"/>
<dbReference type="EMBL" id="BAABHW010000003">
    <property type="protein sequence ID" value="GAA5075153.1"/>
    <property type="molecule type" value="Genomic_DNA"/>
</dbReference>
<protein>
    <recommendedName>
        <fullName evidence="4">Membrane protein YjdF</fullName>
    </recommendedName>
</protein>
<keyword evidence="1" id="KW-1133">Transmembrane helix</keyword>
<feature type="transmembrane region" description="Helical" evidence="1">
    <location>
        <begin position="160"/>
        <end position="182"/>
    </location>
</feature>
<keyword evidence="3" id="KW-1185">Reference proteome</keyword>
<evidence type="ECO:0000256" key="1">
    <source>
        <dbReference type="SAM" id="Phobius"/>
    </source>
</evidence>
<dbReference type="Proteomes" id="UP001499910">
    <property type="component" value="Unassembled WGS sequence"/>
</dbReference>
<accession>A0ABP9LFD6</accession>
<keyword evidence="1" id="KW-0472">Membrane</keyword>
<feature type="transmembrane region" description="Helical" evidence="1">
    <location>
        <begin position="7"/>
        <end position="24"/>
    </location>
</feature>